<dbReference type="Pfam" id="PF13304">
    <property type="entry name" value="AAA_21"/>
    <property type="match status" value="1"/>
</dbReference>
<keyword evidence="2" id="KW-0067">ATP-binding</keyword>
<evidence type="ECO:0000313" key="2">
    <source>
        <dbReference type="EMBL" id="MBL1072581.1"/>
    </source>
</evidence>
<accession>A0ABS1LWM0</accession>
<dbReference type="InterPro" id="IPR003593">
    <property type="entry name" value="AAA+_ATPase"/>
</dbReference>
<proteinExistence type="predicted"/>
<name>A0ABS1LWM0_9LACO</name>
<sequence>MLIEFRLKNYASFKNEAVLSAQTGERLYKYKDTNTFQGKDVSLLKNLLIFGPNGAGKSRLLRGLHLMQYLIINGGAKAVTDELHYAPFWFNKNNQHEDTSFGVVIQFNKQIYDYSFSYNNENISSEKLVLIKGDKEETYFERNGQDFSIIPDNLKDLIPRLRKNAIFLFLAQQNNDGPASDIYKWFAEDLSIVLTDNRMIIGKEFSEVLKNKQIKDELLSFLQAADFNISDITLRKIPVSIEGVSLENKPQTMQMVFTSHKVYNDEGDVTGQAELPLTEESDGTKRILYIALVILDAQMHGNHRTILFDEFDSSLHPELARTLIQIFNSKENLNQFILTTQDVQLLDNPIRIDQIYLVDKNFQGVSDLKSVFDFSNPRTSGRLDVNLAKKYIEGKFGSMPVVDADRLMDILQEIHKGTDNEKTKE</sequence>
<evidence type="ECO:0000259" key="1">
    <source>
        <dbReference type="SMART" id="SM00382"/>
    </source>
</evidence>
<dbReference type="PANTHER" id="PTHR40396">
    <property type="entry name" value="ATPASE-LIKE PROTEIN"/>
    <property type="match status" value="1"/>
</dbReference>
<dbReference type="InterPro" id="IPR027417">
    <property type="entry name" value="P-loop_NTPase"/>
</dbReference>
<dbReference type="PANTHER" id="PTHR40396:SF1">
    <property type="entry name" value="ATPASE AAA-TYPE CORE DOMAIN-CONTAINING PROTEIN"/>
    <property type="match status" value="1"/>
</dbReference>
<dbReference type="Proteomes" id="UP000640912">
    <property type="component" value="Unassembled WGS sequence"/>
</dbReference>
<dbReference type="InterPro" id="IPR003959">
    <property type="entry name" value="ATPase_AAA_core"/>
</dbReference>
<dbReference type="SMART" id="SM00382">
    <property type="entry name" value="AAA"/>
    <property type="match status" value="1"/>
</dbReference>
<dbReference type="Gene3D" id="3.40.50.300">
    <property type="entry name" value="P-loop containing nucleotide triphosphate hydrolases"/>
    <property type="match status" value="1"/>
</dbReference>
<keyword evidence="2" id="KW-0547">Nucleotide-binding</keyword>
<evidence type="ECO:0000313" key="3">
    <source>
        <dbReference type="Proteomes" id="UP000640912"/>
    </source>
</evidence>
<gene>
    <name evidence="2" type="ORF">JEM47_08955</name>
</gene>
<dbReference type="GO" id="GO:0005524">
    <property type="term" value="F:ATP binding"/>
    <property type="evidence" value="ECO:0007669"/>
    <property type="project" value="UniProtKB-KW"/>
</dbReference>
<keyword evidence="3" id="KW-1185">Reference proteome</keyword>
<protein>
    <submittedName>
        <fullName evidence="2">ATP-binding protein</fullName>
    </submittedName>
</protein>
<dbReference type="SUPFAM" id="SSF52540">
    <property type="entry name" value="P-loop containing nucleoside triphosphate hydrolases"/>
    <property type="match status" value="1"/>
</dbReference>
<comment type="caution">
    <text evidence="2">The sequence shown here is derived from an EMBL/GenBank/DDBJ whole genome shotgun (WGS) entry which is preliminary data.</text>
</comment>
<reference evidence="2 3" key="1">
    <citation type="journal article" date="2021" name="Microorganisms">
        <title>Dual Inhibition of Salmonella enterica and Clostridium perfringens by New Probiotic Candidates Isolated from Chicken Intestinal Mucosa.</title>
        <authorList>
            <person name="Lone A."/>
            <person name="Mottawea W."/>
            <person name="Ait Chait Y."/>
            <person name="Hammami R."/>
        </authorList>
    </citation>
    <scope>NUCLEOTIDE SEQUENCE [LARGE SCALE GENOMIC DNA]</scope>
    <source>
        <strain evidence="2 3">A12</strain>
    </source>
</reference>
<dbReference type="EMBL" id="JAEHNR010000103">
    <property type="protein sequence ID" value="MBL1072581.1"/>
    <property type="molecule type" value="Genomic_DNA"/>
</dbReference>
<organism evidence="2 3">
    <name type="scientific">Lactobacillus kitasatonis</name>
    <dbReference type="NCBI Taxonomy" id="237446"/>
    <lineage>
        <taxon>Bacteria</taxon>
        <taxon>Bacillati</taxon>
        <taxon>Bacillota</taxon>
        <taxon>Bacilli</taxon>
        <taxon>Lactobacillales</taxon>
        <taxon>Lactobacillaceae</taxon>
        <taxon>Lactobacillus</taxon>
    </lineage>
</organism>
<dbReference type="RefSeq" id="WP_202018590.1">
    <property type="nucleotide sequence ID" value="NZ_JAEHNR010000103.1"/>
</dbReference>
<feature type="domain" description="AAA+ ATPase" evidence="1">
    <location>
        <begin position="43"/>
        <end position="361"/>
    </location>
</feature>